<proteinExistence type="predicted"/>
<evidence type="ECO:0000313" key="1">
    <source>
        <dbReference type="EMBL" id="PYI06615.1"/>
    </source>
</evidence>
<dbReference type="EMBL" id="KZ826348">
    <property type="protein sequence ID" value="PYI06615.1"/>
    <property type="molecule type" value="Genomic_DNA"/>
</dbReference>
<dbReference type="STRING" id="1448318.A0A319EFY6"/>
<name>A0A319EFY6_ASPSB</name>
<accession>A0A319EFY6</accession>
<keyword evidence="2" id="KW-1185">Reference proteome</keyword>
<gene>
    <name evidence="1" type="ORF">BO78DRAFT_418530</name>
</gene>
<protein>
    <submittedName>
        <fullName evidence="1">Uncharacterized protein</fullName>
    </submittedName>
</protein>
<sequence length="70" mass="7565">MAITDAVKALEETFPSQEDDGQIVGLMKDILGRIEAEAKEKGQATGFTFMNYASEFQDPVGSYGADNITC</sequence>
<dbReference type="AlphaFoldDB" id="A0A319EFY6"/>
<dbReference type="VEuPathDB" id="FungiDB:BO78DRAFT_418530"/>
<evidence type="ECO:0000313" key="2">
    <source>
        <dbReference type="Proteomes" id="UP000248423"/>
    </source>
</evidence>
<dbReference type="Proteomes" id="UP000248423">
    <property type="component" value="Unassembled WGS sequence"/>
</dbReference>
<dbReference type="OrthoDB" id="2151789at2759"/>
<organism evidence="1 2">
    <name type="scientific">Aspergillus sclerotiicarbonarius (strain CBS 121057 / IBT 28362)</name>
    <dbReference type="NCBI Taxonomy" id="1448318"/>
    <lineage>
        <taxon>Eukaryota</taxon>
        <taxon>Fungi</taxon>
        <taxon>Dikarya</taxon>
        <taxon>Ascomycota</taxon>
        <taxon>Pezizomycotina</taxon>
        <taxon>Eurotiomycetes</taxon>
        <taxon>Eurotiomycetidae</taxon>
        <taxon>Eurotiales</taxon>
        <taxon>Aspergillaceae</taxon>
        <taxon>Aspergillus</taxon>
        <taxon>Aspergillus subgen. Circumdati</taxon>
    </lineage>
</organism>
<reference evidence="1 2" key="1">
    <citation type="submission" date="2018-02" db="EMBL/GenBank/DDBJ databases">
        <title>The genomes of Aspergillus section Nigri reveals drivers in fungal speciation.</title>
        <authorList>
            <consortium name="DOE Joint Genome Institute"/>
            <person name="Vesth T.C."/>
            <person name="Nybo J."/>
            <person name="Theobald S."/>
            <person name="Brandl J."/>
            <person name="Frisvad J.C."/>
            <person name="Nielsen K.F."/>
            <person name="Lyhne E.K."/>
            <person name="Kogle M.E."/>
            <person name="Kuo A."/>
            <person name="Riley R."/>
            <person name="Clum A."/>
            <person name="Nolan M."/>
            <person name="Lipzen A."/>
            <person name="Salamov A."/>
            <person name="Henrissat B."/>
            <person name="Wiebenga A."/>
            <person name="De vries R.P."/>
            <person name="Grigoriev I.V."/>
            <person name="Mortensen U.H."/>
            <person name="Andersen M.R."/>
            <person name="Baker S.E."/>
        </authorList>
    </citation>
    <scope>NUCLEOTIDE SEQUENCE [LARGE SCALE GENOMIC DNA]</scope>
    <source>
        <strain evidence="1 2">CBS 121057</strain>
    </source>
</reference>